<comment type="caution">
    <text evidence="11">The sequence shown here is derived from an EMBL/GenBank/DDBJ whole genome shotgun (WGS) entry which is preliminary data.</text>
</comment>
<comment type="cofactor">
    <cofactor evidence="8 10">
        <name>Zn(2+)</name>
        <dbReference type="ChEBI" id="CHEBI:29105"/>
    </cofactor>
    <text evidence="8 10">Binds 1 zinc ion per subunit.</text>
</comment>
<comment type="catalytic activity">
    <reaction evidence="7 8">
        <text>7,8-dihydroneopterin 3'-triphosphate + H2O = 6-carboxy-5,6,7,8-tetrahydropterin + triphosphate + acetaldehyde + 2 H(+)</text>
        <dbReference type="Rhea" id="RHEA:27966"/>
        <dbReference type="ChEBI" id="CHEBI:15343"/>
        <dbReference type="ChEBI" id="CHEBI:15377"/>
        <dbReference type="ChEBI" id="CHEBI:15378"/>
        <dbReference type="ChEBI" id="CHEBI:18036"/>
        <dbReference type="ChEBI" id="CHEBI:58462"/>
        <dbReference type="ChEBI" id="CHEBI:61032"/>
        <dbReference type="EC" id="4.1.2.50"/>
    </reaction>
</comment>
<evidence type="ECO:0000256" key="2">
    <source>
        <dbReference type="ARBA" id="ARBA00008900"/>
    </source>
</evidence>
<dbReference type="OrthoDB" id="9804698at2"/>
<feature type="active site" description="Charge relay system" evidence="9">
    <location>
        <position position="73"/>
    </location>
</feature>
<organism evidence="11 12">
    <name type="scientific">Apibacter adventoris</name>
    <dbReference type="NCBI Taxonomy" id="1679466"/>
    <lineage>
        <taxon>Bacteria</taxon>
        <taxon>Pseudomonadati</taxon>
        <taxon>Bacteroidota</taxon>
        <taxon>Flavobacteriia</taxon>
        <taxon>Flavobacteriales</taxon>
        <taxon>Weeksellaceae</taxon>
        <taxon>Apibacter</taxon>
    </lineage>
</organism>
<evidence type="ECO:0000256" key="1">
    <source>
        <dbReference type="ARBA" id="ARBA00005061"/>
    </source>
</evidence>
<keyword evidence="5 8" id="KW-0862">Zinc</keyword>
<evidence type="ECO:0000313" key="11">
    <source>
        <dbReference type="EMBL" id="PQL90677.1"/>
    </source>
</evidence>
<dbReference type="GO" id="GO:0046872">
    <property type="term" value="F:metal ion binding"/>
    <property type="evidence" value="ECO:0007669"/>
    <property type="project" value="UniProtKB-KW"/>
</dbReference>
<dbReference type="PANTHER" id="PTHR12589">
    <property type="entry name" value="PYRUVOYL TETRAHYDROBIOPTERIN SYNTHASE"/>
    <property type="match status" value="1"/>
</dbReference>
<evidence type="ECO:0000256" key="6">
    <source>
        <dbReference type="ARBA" id="ARBA00023239"/>
    </source>
</evidence>
<dbReference type="InterPro" id="IPR038418">
    <property type="entry name" value="6-PTP_synth/QueD_sf"/>
</dbReference>
<dbReference type="GO" id="GO:0070497">
    <property type="term" value="F:6-carboxytetrahydropterin synthase activity"/>
    <property type="evidence" value="ECO:0007669"/>
    <property type="project" value="UniProtKB-EC"/>
</dbReference>
<evidence type="ECO:0000256" key="8">
    <source>
        <dbReference type="PIRNR" id="PIRNR006113"/>
    </source>
</evidence>
<dbReference type="PANTHER" id="PTHR12589:SF7">
    <property type="entry name" value="6-PYRUVOYL TETRAHYDROBIOPTERIN SYNTHASE"/>
    <property type="match status" value="1"/>
</dbReference>
<evidence type="ECO:0000256" key="4">
    <source>
        <dbReference type="ARBA" id="ARBA00022723"/>
    </source>
</evidence>
<keyword evidence="8" id="KW-0671">Queuosine biosynthesis</keyword>
<dbReference type="EC" id="4.-.-.-" evidence="8"/>
<dbReference type="Gene3D" id="3.30.479.10">
    <property type="entry name" value="6-pyruvoyl tetrahydropterin synthase/QueD"/>
    <property type="match status" value="1"/>
</dbReference>
<feature type="binding site" evidence="10">
    <location>
        <position position="14"/>
    </location>
    <ligand>
        <name>Zn(2+)</name>
        <dbReference type="ChEBI" id="CHEBI:29105"/>
    </ligand>
</feature>
<dbReference type="Pfam" id="PF01242">
    <property type="entry name" value="PTPS"/>
    <property type="match status" value="1"/>
</dbReference>
<evidence type="ECO:0000256" key="9">
    <source>
        <dbReference type="PIRSR" id="PIRSR006113-1"/>
    </source>
</evidence>
<comment type="pathway">
    <text evidence="1 8">Purine metabolism; 7-cyano-7-deazaguanine biosynthesis.</text>
</comment>
<evidence type="ECO:0000256" key="5">
    <source>
        <dbReference type="ARBA" id="ARBA00022833"/>
    </source>
</evidence>
<dbReference type="AlphaFoldDB" id="A0A2S8A7X6"/>
<name>A0A2S8A7X6_9FLAO</name>
<keyword evidence="6 8" id="KW-0456">Lyase</keyword>
<comment type="similarity">
    <text evidence="2 8">Belongs to the PTPS family. QueD subfamily.</text>
</comment>
<evidence type="ECO:0000313" key="12">
    <source>
        <dbReference type="Proteomes" id="UP000238042"/>
    </source>
</evidence>
<feature type="binding site" evidence="10">
    <location>
        <position position="27"/>
    </location>
    <ligand>
        <name>Zn(2+)</name>
        <dbReference type="ChEBI" id="CHEBI:29105"/>
    </ligand>
</feature>
<sequence>MIRLTKIFTFETAHALWGYDGKCKNIHGHSYKLYVTIKGIPVDDLDDKKNGMVMDFSDLKLIVNSLIIDPLDHGVVLNAQSKHKDLGERLIAEGHKVIFTDYQPTCENMLIDFAKKIQAKLPQNILLVKLKLYETETSYGEWRLEDQMK</sequence>
<dbReference type="InterPro" id="IPR007115">
    <property type="entry name" value="6-PTP_synth/QueD"/>
</dbReference>
<protein>
    <recommendedName>
        <fullName evidence="3 8">6-carboxy-5,6,7,8-tetrahydropterin synthase</fullName>
        <ecNumber evidence="8">4.-.-.-</ecNumber>
    </recommendedName>
</protein>
<accession>A0A2S8A7X6</accession>
<dbReference type="UniPathway" id="UPA00391"/>
<dbReference type="RefSeq" id="WP_105247806.1">
    <property type="nucleotide sequence ID" value="NZ_PSZM01000046.1"/>
</dbReference>
<keyword evidence="12" id="KW-1185">Reference proteome</keyword>
<feature type="active site" description="Charge relay system" evidence="9">
    <location>
        <position position="134"/>
    </location>
</feature>
<gene>
    <name evidence="11" type="ORF">C4S77_10705</name>
</gene>
<reference evidence="11 12" key="1">
    <citation type="submission" date="2018-02" db="EMBL/GenBank/DDBJ databases">
        <title>Genome sequences of Apibacter spp., gut symbionts of Asian honey bees.</title>
        <authorList>
            <person name="Kwong W.K."/>
            <person name="Steele M.I."/>
            <person name="Moran N.A."/>
        </authorList>
    </citation>
    <scope>NUCLEOTIDE SEQUENCE [LARGE SCALE GENOMIC DNA]</scope>
    <source>
        <strain evidence="12">wkB301</strain>
    </source>
</reference>
<feature type="active site" description="Proton acceptor" evidence="9">
    <location>
        <position position="23"/>
    </location>
</feature>
<evidence type="ECO:0000256" key="10">
    <source>
        <dbReference type="PIRSR" id="PIRSR006113-2"/>
    </source>
</evidence>
<dbReference type="GO" id="GO:0008616">
    <property type="term" value="P:tRNA queuosine(34) biosynthetic process"/>
    <property type="evidence" value="ECO:0007669"/>
    <property type="project" value="UniProtKB-KW"/>
</dbReference>
<feature type="binding site" evidence="10">
    <location>
        <position position="29"/>
    </location>
    <ligand>
        <name>Zn(2+)</name>
        <dbReference type="ChEBI" id="CHEBI:29105"/>
    </ligand>
</feature>
<dbReference type="Proteomes" id="UP000238042">
    <property type="component" value="Unassembled WGS sequence"/>
</dbReference>
<proteinExistence type="inferred from homology"/>
<dbReference type="PIRSF" id="PIRSF006113">
    <property type="entry name" value="PTP_synth"/>
    <property type="match status" value="1"/>
</dbReference>
<dbReference type="EMBL" id="PSZM01000046">
    <property type="protein sequence ID" value="PQL90677.1"/>
    <property type="molecule type" value="Genomic_DNA"/>
</dbReference>
<keyword evidence="4 8" id="KW-0479">Metal-binding</keyword>
<evidence type="ECO:0000256" key="7">
    <source>
        <dbReference type="ARBA" id="ARBA00048807"/>
    </source>
</evidence>
<evidence type="ECO:0000256" key="3">
    <source>
        <dbReference type="ARBA" id="ARBA00018141"/>
    </source>
</evidence>
<dbReference type="SUPFAM" id="SSF55620">
    <property type="entry name" value="Tetrahydrobiopterin biosynthesis enzymes-like"/>
    <property type="match status" value="1"/>
</dbReference>